<feature type="chain" id="PRO_5023111770" evidence="1">
    <location>
        <begin position="36"/>
        <end position="103"/>
    </location>
</feature>
<dbReference type="EMBL" id="CABIKO010000491">
    <property type="protein sequence ID" value="VVA36963.1"/>
    <property type="molecule type" value="Genomic_DNA"/>
</dbReference>
<protein>
    <submittedName>
        <fullName evidence="2">PREDICTED: PRUPE_1G174300</fullName>
    </submittedName>
</protein>
<evidence type="ECO:0000256" key="1">
    <source>
        <dbReference type="SAM" id="SignalP"/>
    </source>
</evidence>
<name>A0A5E4GBC2_PRUDU</name>
<dbReference type="Proteomes" id="UP000327085">
    <property type="component" value="Chromosome 3"/>
</dbReference>
<sequence>ARRSKPSRPSPCLPAFLNLIQLSILLEIELVISQARDRIGVLVLTQPLPLSPASFPKRIDLEEQGKKGPTLGEAEICPYDVGFHHLFDEMPQRGFAIAATHRT</sequence>
<keyword evidence="1" id="KW-0732">Signal</keyword>
<reference evidence="3" key="1">
    <citation type="journal article" date="2020" name="Plant J.">
        <title>Transposons played a major role in the diversification between the closely related almond and peach genomes: results from the almond genome sequence.</title>
        <authorList>
            <person name="Alioto T."/>
            <person name="Alexiou K.G."/>
            <person name="Bardil A."/>
            <person name="Barteri F."/>
            <person name="Castanera R."/>
            <person name="Cruz F."/>
            <person name="Dhingra A."/>
            <person name="Duval H."/>
            <person name="Fernandez I Marti A."/>
            <person name="Frias L."/>
            <person name="Galan B."/>
            <person name="Garcia J.L."/>
            <person name="Howad W."/>
            <person name="Gomez-Garrido J."/>
            <person name="Gut M."/>
            <person name="Julca I."/>
            <person name="Morata J."/>
            <person name="Puigdomenech P."/>
            <person name="Ribeca P."/>
            <person name="Rubio Cabetas M.J."/>
            <person name="Vlasova A."/>
            <person name="Wirthensohn M."/>
            <person name="Garcia-Mas J."/>
            <person name="Gabaldon T."/>
            <person name="Casacuberta J.M."/>
            <person name="Arus P."/>
        </authorList>
    </citation>
    <scope>NUCLEOTIDE SEQUENCE [LARGE SCALE GENOMIC DNA]</scope>
    <source>
        <strain evidence="3">cv. Texas</strain>
    </source>
</reference>
<organism evidence="2 3">
    <name type="scientific">Prunus dulcis</name>
    <name type="common">Almond</name>
    <name type="synonym">Amygdalus dulcis</name>
    <dbReference type="NCBI Taxonomy" id="3755"/>
    <lineage>
        <taxon>Eukaryota</taxon>
        <taxon>Viridiplantae</taxon>
        <taxon>Streptophyta</taxon>
        <taxon>Embryophyta</taxon>
        <taxon>Tracheophyta</taxon>
        <taxon>Spermatophyta</taxon>
        <taxon>Magnoliopsida</taxon>
        <taxon>eudicotyledons</taxon>
        <taxon>Gunneridae</taxon>
        <taxon>Pentapetalae</taxon>
        <taxon>rosids</taxon>
        <taxon>fabids</taxon>
        <taxon>Rosales</taxon>
        <taxon>Rosaceae</taxon>
        <taxon>Amygdaloideae</taxon>
        <taxon>Amygdaleae</taxon>
        <taxon>Prunus</taxon>
    </lineage>
</organism>
<proteinExistence type="predicted"/>
<feature type="non-terminal residue" evidence="2">
    <location>
        <position position="1"/>
    </location>
</feature>
<dbReference type="AlphaFoldDB" id="A0A5E4GBC2"/>
<feature type="signal peptide" evidence="1">
    <location>
        <begin position="1"/>
        <end position="35"/>
    </location>
</feature>
<accession>A0A5E4GBC2</accession>
<dbReference type="InParanoid" id="A0A5E4GBC2"/>
<evidence type="ECO:0000313" key="3">
    <source>
        <dbReference type="Proteomes" id="UP000327085"/>
    </source>
</evidence>
<dbReference type="Gramene" id="VVA36963">
    <property type="protein sequence ID" value="VVA36963"/>
    <property type="gene ID" value="Prudul26B010595"/>
</dbReference>
<evidence type="ECO:0000313" key="2">
    <source>
        <dbReference type="EMBL" id="VVA36963.1"/>
    </source>
</evidence>
<gene>
    <name evidence="2" type="ORF">ALMOND_2B010595</name>
</gene>